<name>A0A328U1Z9_9BACL</name>
<dbReference type="OrthoDB" id="2593769at2"/>
<accession>A0A328U1Z9</accession>
<gene>
    <name evidence="1" type="ORF">DL346_11710</name>
</gene>
<proteinExistence type="predicted"/>
<protein>
    <recommendedName>
        <fullName evidence="3">RNase H type-1 domain-containing protein</fullName>
    </recommendedName>
</protein>
<evidence type="ECO:0000313" key="1">
    <source>
        <dbReference type="EMBL" id="RAP76082.1"/>
    </source>
</evidence>
<evidence type="ECO:0008006" key="3">
    <source>
        <dbReference type="Google" id="ProtNLM"/>
    </source>
</evidence>
<comment type="caution">
    <text evidence="1">The sequence shown here is derived from an EMBL/GenBank/DDBJ whole genome shotgun (WGS) entry which is preliminary data.</text>
</comment>
<reference evidence="1 2" key="1">
    <citation type="submission" date="2018-06" db="EMBL/GenBank/DDBJ databases">
        <title>Paenibacillus montanisoli sp. nov., isolated from mountain area soil.</title>
        <authorList>
            <person name="Wu M."/>
        </authorList>
    </citation>
    <scope>NUCLEOTIDE SEQUENCE [LARGE SCALE GENOMIC DNA]</scope>
    <source>
        <strain evidence="1 2">RA17</strain>
    </source>
</reference>
<dbReference type="AlphaFoldDB" id="A0A328U1Z9"/>
<dbReference type="EMBL" id="QLUW01000002">
    <property type="protein sequence ID" value="RAP76082.1"/>
    <property type="molecule type" value="Genomic_DNA"/>
</dbReference>
<dbReference type="Proteomes" id="UP000249260">
    <property type="component" value="Unassembled WGS sequence"/>
</dbReference>
<organism evidence="1 2">
    <name type="scientific">Paenibacillus montanisoli</name>
    <dbReference type="NCBI Taxonomy" id="2081970"/>
    <lineage>
        <taxon>Bacteria</taxon>
        <taxon>Bacillati</taxon>
        <taxon>Bacillota</taxon>
        <taxon>Bacilli</taxon>
        <taxon>Bacillales</taxon>
        <taxon>Paenibacillaceae</taxon>
        <taxon>Paenibacillus</taxon>
    </lineage>
</organism>
<sequence length="181" mass="20040">MRPIDTTIDALTKQAYATPAVRASLVHSGMMSLYCDYSGSEQHLHGVACAVVFNRSVRVHANRLEHDYSLGSDYGELLAIRFSLELLANELANGRLQLSPAPRCAVIFTDCRSASRLLAKCDFADSSYANACNEIHILLERLKLAYPHFDVAIRYMHHRKAGNALHRMAHNAARACIGKQG</sequence>
<dbReference type="RefSeq" id="WP_112882306.1">
    <property type="nucleotide sequence ID" value="NZ_QLUW01000002.1"/>
</dbReference>
<evidence type="ECO:0000313" key="2">
    <source>
        <dbReference type="Proteomes" id="UP000249260"/>
    </source>
</evidence>
<keyword evidence="2" id="KW-1185">Reference proteome</keyword>